<proteinExistence type="inferred from homology"/>
<gene>
    <name evidence="14" type="ORF">TTHERM_00558220</name>
</gene>
<evidence type="ECO:0000256" key="3">
    <source>
        <dbReference type="ARBA" id="ARBA00022448"/>
    </source>
</evidence>
<evidence type="ECO:0000259" key="13">
    <source>
        <dbReference type="PROSITE" id="PS50929"/>
    </source>
</evidence>
<feature type="transmembrane region" description="Helical" evidence="11">
    <location>
        <begin position="200"/>
        <end position="224"/>
    </location>
</feature>
<dbReference type="InterPro" id="IPR017871">
    <property type="entry name" value="ABC_transporter-like_CS"/>
</dbReference>
<feature type="region of interest" description="Disordered" evidence="10">
    <location>
        <begin position="813"/>
        <end position="878"/>
    </location>
</feature>
<dbReference type="Gene3D" id="1.20.1560.10">
    <property type="entry name" value="ABC transporter type 1, transmembrane domain"/>
    <property type="match status" value="2"/>
</dbReference>
<dbReference type="SMART" id="SM00382">
    <property type="entry name" value="AAA"/>
    <property type="match status" value="2"/>
</dbReference>
<dbReference type="InParanoid" id="I7LWM0"/>
<dbReference type="Pfam" id="PF00005">
    <property type="entry name" value="ABC_tran"/>
    <property type="match status" value="2"/>
</dbReference>
<dbReference type="EMBL" id="GG662547">
    <property type="protein sequence ID" value="EAS02140.2"/>
    <property type="molecule type" value="Genomic_DNA"/>
</dbReference>
<comment type="subcellular location">
    <subcellularLocation>
        <location evidence="1">Membrane</location>
        <topology evidence="1">Multi-pass membrane protein</topology>
    </subcellularLocation>
</comment>
<dbReference type="InterPro" id="IPR003593">
    <property type="entry name" value="AAA+_ATPase"/>
</dbReference>
<dbReference type="OrthoDB" id="6500128at2759"/>
<dbReference type="InterPro" id="IPR003439">
    <property type="entry name" value="ABC_transporter-like_ATP-bd"/>
</dbReference>
<dbReference type="SUPFAM" id="SSF52540">
    <property type="entry name" value="P-loop containing nucleoside triphosphate hydrolases"/>
    <property type="match status" value="2"/>
</dbReference>
<feature type="region of interest" description="Disordered" evidence="10">
    <location>
        <begin position="17"/>
        <end position="39"/>
    </location>
</feature>
<keyword evidence="4 11" id="KW-0812">Transmembrane</keyword>
<feature type="transmembrane region" description="Helical" evidence="11">
    <location>
        <begin position="426"/>
        <end position="446"/>
    </location>
</feature>
<feature type="transmembrane region" description="Helical" evidence="11">
    <location>
        <begin position="1112"/>
        <end position="1131"/>
    </location>
</feature>
<dbReference type="PROSITE" id="PS00211">
    <property type="entry name" value="ABC_TRANSPORTER_1"/>
    <property type="match status" value="2"/>
</dbReference>
<feature type="domain" description="ABC transporter" evidence="12">
    <location>
        <begin position="1314"/>
        <end position="1585"/>
    </location>
</feature>
<dbReference type="CDD" id="cd03250">
    <property type="entry name" value="ABCC_MRP_domain1"/>
    <property type="match status" value="1"/>
</dbReference>
<dbReference type="PANTHER" id="PTHR24223:SF456">
    <property type="entry name" value="MULTIDRUG RESISTANCE-ASSOCIATED PROTEIN LETHAL(2)03659"/>
    <property type="match status" value="1"/>
</dbReference>
<feature type="transmembrane region" description="Helical" evidence="11">
    <location>
        <begin position="1032"/>
        <end position="1051"/>
    </location>
</feature>
<keyword evidence="7" id="KW-0067">ATP-binding</keyword>
<feature type="transmembrane region" description="Helical" evidence="11">
    <location>
        <begin position="997"/>
        <end position="1020"/>
    </location>
</feature>
<accession>I7LWM0</accession>
<evidence type="ECO:0000259" key="12">
    <source>
        <dbReference type="PROSITE" id="PS50893"/>
    </source>
</evidence>
<dbReference type="eggNOG" id="KOG0054">
    <property type="taxonomic scope" value="Eukaryota"/>
</dbReference>
<feature type="region of interest" description="Disordered" evidence="10">
    <location>
        <begin position="914"/>
        <end position="940"/>
    </location>
</feature>
<dbReference type="GeneID" id="7831589"/>
<feature type="transmembrane region" description="Helical" evidence="11">
    <location>
        <begin position="1217"/>
        <end position="1238"/>
    </location>
</feature>
<feature type="compositionally biased region" description="Basic and acidic residues" evidence="10">
    <location>
        <begin position="867"/>
        <end position="878"/>
    </location>
</feature>
<dbReference type="InterPro" id="IPR011527">
    <property type="entry name" value="ABC1_TM_dom"/>
</dbReference>
<dbReference type="GO" id="GO:0016887">
    <property type="term" value="F:ATP hydrolysis activity"/>
    <property type="evidence" value="ECO:0007669"/>
    <property type="project" value="InterPro"/>
</dbReference>
<evidence type="ECO:0000256" key="11">
    <source>
        <dbReference type="SAM" id="Phobius"/>
    </source>
</evidence>
<dbReference type="GO" id="GO:0016020">
    <property type="term" value="C:membrane"/>
    <property type="evidence" value="ECO:0007669"/>
    <property type="project" value="UniProtKB-SubCell"/>
</dbReference>
<evidence type="ECO:0000256" key="2">
    <source>
        <dbReference type="ARBA" id="ARBA00009726"/>
    </source>
</evidence>
<dbReference type="Pfam" id="PF00664">
    <property type="entry name" value="ABC_membrane"/>
    <property type="match status" value="2"/>
</dbReference>
<name>I7LWM0_TETTS</name>
<evidence type="ECO:0000256" key="10">
    <source>
        <dbReference type="SAM" id="MobiDB-lite"/>
    </source>
</evidence>
<dbReference type="InterPro" id="IPR036640">
    <property type="entry name" value="ABC1_TM_sf"/>
</dbReference>
<dbReference type="CDD" id="cd18580">
    <property type="entry name" value="ABC_6TM_ABCC_D2"/>
    <property type="match status" value="1"/>
</dbReference>
<dbReference type="Gene3D" id="3.40.50.300">
    <property type="entry name" value="P-loop containing nucleotide triphosphate hydrolases"/>
    <property type="match status" value="2"/>
</dbReference>
<dbReference type="InterPro" id="IPR044746">
    <property type="entry name" value="ABCC_6TM_D1"/>
</dbReference>
<dbReference type="FunFam" id="1.20.1560.10:FF:000013">
    <property type="entry name" value="ABC transporter C family member 2"/>
    <property type="match status" value="1"/>
</dbReference>
<dbReference type="RefSeq" id="XP_001022385.2">
    <property type="nucleotide sequence ID" value="XM_001022385.2"/>
</dbReference>
<dbReference type="InterPro" id="IPR050173">
    <property type="entry name" value="ABC_transporter_C-like"/>
</dbReference>
<comment type="similarity">
    <text evidence="2">Belongs to the ABC transporter superfamily. ABCC family. Conjugate transporter (TC 3.A.1.208) subfamily.</text>
</comment>
<keyword evidence="3" id="KW-0813">Transport</keyword>
<reference evidence="15" key="1">
    <citation type="journal article" date="2006" name="PLoS Biol.">
        <title>Macronuclear genome sequence of the ciliate Tetrahymena thermophila, a model eukaryote.</title>
        <authorList>
            <person name="Eisen J.A."/>
            <person name="Coyne R.S."/>
            <person name="Wu M."/>
            <person name="Wu D."/>
            <person name="Thiagarajan M."/>
            <person name="Wortman J.R."/>
            <person name="Badger J.H."/>
            <person name="Ren Q."/>
            <person name="Amedeo P."/>
            <person name="Jones K.M."/>
            <person name="Tallon L.J."/>
            <person name="Delcher A.L."/>
            <person name="Salzberg S.L."/>
            <person name="Silva J.C."/>
            <person name="Haas B.J."/>
            <person name="Majoros W.H."/>
            <person name="Farzad M."/>
            <person name="Carlton J.M."/>
            <person name="Smith R.K. Jr."/>
            <person name="Garg J."/>
            <person name="Pearlman R.E."/>
            <person name="Karrer K.M."/>
            <person name="Sun L."/>
            <person name="Manning G."/>
            <person name="Elde N.C."/>
            <person name="Turkewitz A.P."/>
            <person name="Asai D.J."/>
            <person name="Wilkes D.E."/>
            <person name="Wang Y."/>
            <person name="Cai H."/>
            <person name="Collins K."/>
            <person name="Stewart B.A."/>
            <person name="Lee S.R."/>
            <person name="Wilamowska K."/>
            <person name="Weinberg Z."/>
            <person name="Ruzzo W.L."/>
            <person name="Wloga D."/>
            <person name="Gaertig J."/>
            <person name="Frankel J."/>
            <person name="Tsao C.-C."/>
            <person name="Gorovsky M.A."/>
            <person name="Keeling P.J."/>
            <person name="Waller R.F."/>
            <person name="Patron N.J."/>
            <person name="Cherry J.M."/>
            <person name="Stover N.A."/>
            <person name="Krieger C.J."/>
            <person name="del Toro C."/>
            <person name="Ryder H.F."/>
            <person name="Williamson S.C."/>
            <person name="Barbeau R.A."/>
            <person name="Hamilton E.P."/>
            <person name="Orias E."/>
        </authorList>
    </citation>
    <scope>NUCLEOTIDE SEQUENCE [LARGE SCALE GENOMIC DNA]</scope>
    <source>
        <strain evidence="15">SB210</strain>
    </source>
</reference>
<dbReference type="InterPro" id="IPR044726">
    <property type="entry name" value="ABCC_6TM_D2"/>
</dbReference>
<evidence type="ECO:0000256" key="1">
    <source>
        <dbReference type="ARBA" id="ARBA00004141"/>
    </source>
</evidence>
<dbReference type="PANTHER" id="PTHR24223">
    <property type="entry name" value="ATP-BINDING CASSETTE SUB-FAMILY C"/>
    <property type="match status" value="1"/>
</dbReference>
<feature type="domain" description="ABC transporter" evidence="12">
    <location>
        <begin position="584"/>
        <end position="808"/>
    </location>
</feature>
<evidence type="ECO:0000256" key="6">
    <source>
        <dbReference type="ARBA" id="ARBA00022741"/>
    </source>
</evidence>
<feature type="transmembrane region" description="Helical" evidence="11">
    <location>
        <begin position="1137"/>
        <end position="1155"/>
    </location>
</feature>
<dbReference type="KEGG" id="tet:TTHERM_00558220"/>
<evidence type="ECO:0000256" key="9">
    <source>
        <dbReference type="ARBA" id="ARBA00023136"/>
    </source>
</evidence>
<keyword evidence="9 11" id="KW-0472">Membrane</keyword>
<feature type="domain" description="ABC transmembrane type-1" evidence="13">
    <location>
        <begin position="996"/>
        <end position="1278"/>
    </location>
</feature>
<dbReference type="Proteomes" id="UP000009168">
    <property type="component" value="Unassembled WGS sequence"/>
</dbReference>
<dbReference type="GO" id="GO:0005524">
    <property type="term" value="F:ATP binding"/>
    <property type="evidence" value="ECO:0007669"/>
    <property type="project" value="UniProtKB-KW"/>
</dbReference>
<dbReference type="PROSITE" id="PS50893">
    <property type="entry name" value="ABC_TRANSPORTER_2"/>
    <property type="match status" value="2"/>
</dbReference>
<dbReference type="FunFam" id="3.40.50.300:FF:000997">
    <property type="entry name" value="Multidrug resistance-associated protein 1"/>
    <property type="match status" value="1"/>
</dbReference>
<feature type="transmembrane region" description="Helical" evidence="11">
    <location>
        <begin position="236"/>
        <end position="255"/>
    </location>
</feature>
<feature type="transmembrane region" description="Helical" evidence="11">
    <location>
        <begin position="309"/>
        <end position="333"/>
    </location>
</feature>
<sequence length="1727" mass="197797">MLSQVLKKNSSSYFKKAAASEQVTPQSRRFSNSPSLQDHENGVNILRPVSLKSQFSKRSIDKANAFKYQSKLYKQNLESTASFLSAITFAWTIEILKTGSKCIKQRRNLEPNDLYDCISEETPEFAHEYMKKNFLNQMTKQSNMFLQSKVEHIQKVTQTKKDKSYKQADMANEEKSLAKQKIQIDNMLYNIIKQMCLKEYIAATLLSLLGNLCQFVGPIVLNYIIKFLKNENEPAWHGYAYATIIFFGYLLRVFFLQHSLHLTNRVGIKVLNSLNTSIYNKILKLSASSKKYYDSGKTMNLVTVDSQSIFGYVMMAQNMITGPIIVLVAVAFIIYELGIIGLATPFFFFLGAYLQKVVNSRAFKLRRIILQWTDKRSKQLNEFFENIRIIKYYGWEEIISQRIQGIRKTETANLIQNQIIKTVVEVIMNSTPIAISLFIFGLYAGLYGDIESNTAYTIISLLNLLLNPLKMIVIVLLLQQNATTSAARINEFLSAEEQESTSERFDYENLELGEIKIQEASFSWDSLKSAVHNSMSKFNRRIGQKSNTIQPINANQPQIINNKNQKQNQVFTAEQVMQLEQKQFQLNAIEQFFSRDLMTLKNISLQIQSGEIVAIVGQVASGKSSLLLAILGEMVKTSGSLKINGQIAYIPQSPWLQNSSLRDNIIFGQPFDEERYFKVIEKCQLTVDLQNKEVFPLGDLTEIGERGVNLSGGQKQRIGIARAVYANADIYLIDDCLSALDAHVGKLIFYDIICGELEEKTVIFVTHAIHFIEDIEKIIVLKEGQIVNVGTHEFLQKNCQEYQKLTLVNEKEVNLSDESSSNSSGSYSDDSDSDSSYEISPEGSEKSLEKDEENKIKSSESAESDYQQERVKFERKDRKVRDQLEDNAEQVPDFNYVEQKGRIQNFQKSASILSKRNSRQVSRQASRQISRQNSRQGSILNKTIQSEKKKSKFSIRRSETRKSMFNLSYLVEDKYFEDSSIPASVYKRYVISGGKCATFNMFMSFLLSQAFKIISDWWIGQWSGNQYQQTNLFYMIIYFIFGFLQAIFIYLRGYTFSLFTTNSSNVFQSRLLNRLLHTPQWWYDVTPIGKIIARTTKDQDDLDSTLPWNMKFALTNIFQLVTVIVTIGIIFPHFIALGAICFYVYFIIIKFYLITSREIKKIEASTRGPVISHFQETTNGIFIIRAFKKQEDFMNKMLSKQRDYIVSFVNQNQCNRWVSVVTDLMGLFIVSVCAYFSVLSKTFNIVSNVSLIGLALSSSFQISQIISFTLKLLADTESNMNALVRMIQLIDTNPQESSWDDCKAPENWPKQGEIVFDNVSLKYRQELPQVINNLSFKIEKNQKIGVVGRTGCGKSTLTLGILRILEITFDQNNEIGRIILDGQDIRELGLHELRQKIMIIPQEPVLFSGTLKENVDPFNQYSEKDVVEILKKVSIWDQLDQILEKQQDKKASVIQKNKPNKMSQIASEIKDDHISKLNLTIESGGTNFSLGQRQLICIARAIIKKPKILLMDEATASIDEMTDSLIQNLIKQELKDATVITIAHRLKTIIQYDKILVLDKGTLKEFDTPLNLINKEQSFFRNLVMENGMIFLEEMKQLAIKKEQESKNAASEENNQVAINYPTVNEILNTQRTERALNYTFSSEDYKTNYNLFKQGQTSRFMNVQNSSAINIRSKRIQLPSLHETSIMKTNNNETAVPSNEVQSSQIIQDLNITQNKQQTKSNLDFQ</sequence>
<keyword evidence="8 11" id="KW-1133">Transmembrane helix</keyword>
<dbReference type="PROSITE" id="PS50929">
    <property type="entry name" value="ABC_TM1F"/>
    <property type="match status" value="2"/>
</dbReference>
<dbReference type="SUPFAM" id="SSF90123">
    <property type="entry name" value="ABC transporter transmembrane region"/>
    <property type="match status" value="2"/>
</dbReference>
<feature type="compositionally biased region" description="Polar residues" evidence="10">
    <location>
        <begin position="21"/>
        <end position="36"/>
    </location>
</feature>
<keyword evidence="5" id="KW-0677">Repeat</keyword>
<dbReference type="InterPro" id="IPR027417">
    <property type="entry name" value="P-loop_NTPase"/>
</dbReference>
<evidence type="ECO:0000256" key="8">
    <source>
        <dbReference type="ARBA" id="ARBA00022989"/>
    </source>
</evidence>
<evidence type="ECO:0000313" key="15">
    <source>
        <dbReference type="Proteomes" id="UP000009168"/>
    </source>
</evidence>
<dbReference type="CDD" id="cd18579">
    <property type="entry name" value="ABC_6TM_ABCC_D1"/>
    <property type="match status" value="1"/>
</dbReference>
<feature type="compositionally biased region" description="Basic and acidic residues" evidence="10">
    <location>
        <begin position="843"/>
        <end position="860"/>
    </location>
</feature>
<dbReference type="CDD" id="cd03244">
    <property type="entry name" value="ABCC_MRP_domain2"/>
    <property type="match status" value="1"/>
</dbReference>
<protein>
    <submittedName>
        <fullName evidence="14">ABC transporter C family protein</fullName>
    </submittedName>
</protein>
<evidence type="ECO:0000256" key="5">
    <source>
        <dbReference type="ARBA" id="ARBA00022737"/>
    </source>
</evidence>
<dbReference type="GO" id="GO:0140359">
    <property type="term" value="F:ABC-type transporter activity"/>
    <property type="evidence" value="ECO:0007669"/>
    <property type="project" value="InterPro"/>
</dbReference>
<evidence type="ECO:0000313" key="14">
    <source>
        <dbReference type="EMBL" id="EAS02140.2"/>
    </source>
</evidence>
<feature type="domain" description="ABC transmembrane type-1" evidence="13">
    <location>
        <begin position="201"/>
        <end position="481"/>
    </location>
</feature>
<evidence type="ECO:0000256" key="7">
    <source>
        <dbReference type="ARBA" id="ARBA00022840"/>
    </source>
</evidence>
<feature type="transmembrane region" description="Helical" evidence="11">
    <location>
        <begin position="458"/>
        <end position="478"/>
    </location>
</feature>
<feature type="transmembrane region" description="Helical" evidence="11">
    <location>
        <begin position="339"/>
        <end position="358"/>
    </location>
</feature>
<feature type="compositionally biased region" description="Low complexity" evidence="10">
    <location>
        <begin position="816"/>
        <end position="828"/>
    </location>
</feature>
<evidence type="ECO:0000256" key="4">
    <source>
        <dbReference type="ARBA" id="ARBA00022692"/>
    </source>
</evidence>
<dbReference type="STRING" id="312017.I7LWM0"/>
<keyword evidence="6" id="KW-0547">Nucleotide-binding</keyword>
<organism evidence="14 15">
    <name type="scientific">Tetrahymena thermophila (strain SB210)</name>
    <dbReference type="NCBI Taxonomy" id="312017"/>
    <lineage>
        <taxon>Eukaryota</taxon>
        <taxon>Sar</taxon>
        <taxon>Alveolata</taxon>
        <taxon>Ciliophora</taxon>
        <taxon>Intramacronucleata</taxon>
        <taxon>Oligohymenophorea</taxon>
        <taxon>Hymenostomatida</taxon>
        <taxon>Tetrahymenina</taxon>
        <taxon>Tetrahymenidae</taxon>
        <taxon>Tetrahymena</taxon>
    </lineage>
</organism>
<keyword evidence="15" id="KW-1185">Reference proteome</keyword>